<dbReference type="Proteomes" id="UP001434883">
    <property type="component" value="Unassembled WGS sequence"/>
</dbReference>
<comment type="caution">
    <text evidence="2">The sequence shown here is derived from an EMBL/GenBank/DDBJ whole genome shotgun (WGS) entry which is preliminary data.</text>
</comment>
<accession>A0ABV0RG37</accession>
<protein>
    <recommendedName>
        <fullName evidence="4">Transmembrane protein 223</fullName>
    </recommendedName>
</protein>
<dbReference type="EMBL" id="JAHRIN010043886">
    <property type="protein sequence ID" value="MEQ2207123.1"/>
    <property type="molecule type" value="Genomic_DNA"/>
</dbReference>
<gene>
    <name evidence="2" type="ORF">XENOCAPTIV_007659</name>
</gene>
<dbReference type="PANTHER" id="PTHR14549">
    <property type="entry name" value="TRANSMEMBRANE PROTEIN 223"/>
    <property type="match status" value="1"/>
</dbReference>
<sequence>MGYQRLLCGALERHSTQFRLGNIQQKARLFQNAPKSTDSSRSGVSTRLFTWFGLNGEIIAHAGRKVAPRRGYCTVTQPARDVTLFEHDRTRFFRLLAVFCGGQFVFWTYLAQFAFTGLRDTGGKGDKGRAKAPTTTGLAGMWSFEMNLGSNAWRYGFTLGCLTIGAGIVGLGAVFCRRSVSKVVLHQGGRMVTVCTQSPLGPARGRTLTVPLNQVACHAHRQESPSFIPLRIKGHRLYFLLDREGTEAVHVLHAAGGCAQLLNQLFLGRLHLVSMPSPSSLAIDCRSLKPIVPNPAWLKSCSSTRLSCPCRVSTVARWSSCSFLSCSL</sequence>
<evidence type="ECO:0000313" key="2">
    <source>
        <dbReference type="EMBL" id="MEQ2207123.1"/>
    </source>
</evidence>
<evidence type="ECO:0000313" key="3">
    <source>
        <dbReference type="Proteomes" id="UP001434883"/>
    </source>
</evidence>
<dbReference type="InterPro" id="IPR045325">
    <property type="entry name" value="TMEM70/TMEM186/TMEM223"/>
</dbReference>
<feature type="transmembrane region" description="Helical" evidence="1">
    <location>
        <begin position="152"/>
        <end position="176"/>
    </location>
</feature>
<proteinExistence type="predicted"/>
<keyword evidence="1" id="KW-0812">Transmembrane</keyword>
<reference evidence="2 3" key="1">
    <citation type="submission" date="2021-06" db="EMBL/GenBank/DDBJ databases">
        <authorList>
            <person name="Palmer J.M."/>
        </authorList>
    </citation>
    <scope>NUCLEOTIDE SEQUENCE [LARGE SCALE GENOMIC DNA]</scope>
    <source>
        <strain evidence="2 3">XC_2019</strain>
        <tissue evidence="2">Muscle</tissue>
    </source>
</reference>
<evidence type="ECO:0008006" key="4">
    <source>
        <dbReference type="Google" id="ProtNLM"/>
    </source>
</evidence>
<dbReference type="PANTHER" id="PTHR14549:SF2">
    <property type="entry name" value="TRANSMEMBRANE PROTEIN 223"/>
    <property type="match status" value="1"/>
</dbReference>
<evidence type="ECO:0000256" key="1">
    <source>
        <dbReference type="SAM" id="Phobius"/>
    </source>
</evidence>
<dbReference type="InterPro" id="IPR026100">
    <property type="entry name" value="Tmem223"/>
</dbReference>
<keyword evidence="1" id="KW-0472">Membrane</keyword>
<organism evidence="2 3">
    <name type="scientific">Xenoophorus captivus</name>
    <dbReference type="NCBI Taxonomy" id="1517983"/>
    <lineage>
        <taxon>Eukaryota</taxon>
        <taxon>Metazoa</taxon>
        <taxon>Chordata</taxon>
        <taxon>Craniata</taxon>
        <taxon>Vertebrata</taxon>
        <taxon>Euteleostomi</taxon>
        <taxon>Actinopterygii</taxon>
        <taxon>Neopterygii</taxon>
        <taxon>Teleostei</taxon>
        <taxon>Neoteleostei</taxon>
        <taxon>Acanthomorphata</taxon>
        <taxon>Ovalentaria</taxon>
        <taxon>Atherinomorphae</taxon>
        <taxon>Cyprinodontiformes</taxon>
        <taxon>Goodeidae</taxon>
        <taxon>Xenoophorus</taxon>
    </lineage>
</organism>
<dbReference type="Pfam" id="PF06979">
    <property type="entry name" value="TMEM70"/>
    <property type="match status" value="1"/>
</dbReference>
<feature type="transmembrane region" description="Helical" evidence="1">
    <location>
        <begin position="92"/>
        <end position="110"/>
    </location>
</feature>
<name>A0ABV0RG37_9TELE</name>
<keyword evidence="1" id="KW-1133">Transmembrane helix</keyword>
<keyword evidence="3" id="KW-1185">Reference proteome</keyword>